<dbReference type="EMBL" id="FNHE01000015">
    <property type="protein sequence ID" value="SDN27309.1"/>
    <property type="molecule type" value="Genomic_DNA"/>
</dbReference>
<reference evidence="2" key="1">
    <citation type="submission" date="2016-10" db="EMBL/GenBank/DDBJ databases">
        <authorList>
            <person name="Varghese N."/>
            <person name="Submissions S."/>
        </authorList>
    </citation>
    <scope>NUCLEOTIDE SEQUENCE [LARGE SCALE GENOMIC DNA]</scope>
    <source>
        <strain evidence="2">DSM 45419</strain>
    </source>
</reference>
<dbReference type="STRING" id="1137991.SAMN05660642_04468"/>
<protein>
    <submittedName>
        <fullName evidence="1">Predicted thiol-disulfide oxidoreductase YuxK, DCC family</fullName>
    </submittedName>
</protein>
<accession>A0A1H0A0R9</accession>
<dbReference type="Proteomes" id="UP000198680">
    <property type="component" value="Unassembled WGS sequence"/>
</dbReference>
<dbReference type="AlphaFoldDB" id="A0A1H0A0R9"/>
<dbReference type="InterPro" id="IPR007263">
    <property type="entry name" value="DCC1-like"/>
</dbReference>
<sequence>MVDGGRVLGREVETVQRPALVFDGDCGFCTRSAAVARRVLPADCAVVPWQGADLGSVGTTAERAQREVLWVPRTGDVVGGVRAVAAALRAAGPGWALLGRLLQLPLVRVLADRVYRVVAANRMRLPRGTAACALPPRPDDGAGPAS</sequence>
<name>A0A1H0A0R9_9ACTN</name>
<proteinExistence type="predicted"/>
<evidence type="ECO:0000313" key="2">
    <source>
        <dbReference type="Proteomes" id="UP000198680"/>
    </source>
</evidence>
<evidence type="ECO:0000313" key="1">
    <source>
        <dbReference type="EMBL" id="SDN27309.1"/>
    </source>
</evidence>
<keyword evidence="2" id="KW-1185">Reference proteome</keyword>
<dbReference type="GO" id="GO:0015035">
    <property type="term" value="F:protein-disulfide reductase activity"/>
    <property type="evidence" value="ECO:0007669"/>
    <property type="project" value="InterPro"/>
</dbReference>
<dbReference type="Pfam" id="PF04134">
    <property type="entry name" value="DCC1-like"/>
    <property type="match status" value="1"/>
</dbReference>
<organism evidence="1 2">
    <name type="scientific">Geodermatophilus siccatus</name>
    <dbReference type="NCBI Taxonomy" id="1137991"/>
    <lineage>
        <taxon>Bacteria</taxon>
        <taxon>Bacillati</taxon>
        <taxon>Actinomycetota</taxon>
        <taxon>Actinomycetes</taxon>
        <taxon>Geodermatophilales</taxon>
        <taxon>Geodermatophilaceae</taxon>
        <taxon>Geodermatophilus</taxon>
    </lineage>
</organism>
<gene>
    <name evidence="1" type="ORF">SAMN05660642_04468</name>
</gene>